<dbReference type="GO" id="GO:0032049">
    <property type="term" value="P:cardiolipin biosynthetic process"/>
    <property type="evidence" value="ECO:0007669"/>
    <property type="project" value="TreeGrafter"/>
</dbReference>
<name>A0A6G1L815_9PEZI</name>
<feature type="transmembrane region" description="Helical" evidence="12">
    <location>
        <begin position="360"/>
        <end position="381"/>
    </location>
</feature>
<reference evidence="13" key="1">
    <citation type="journal article" date="2020" name="Stud. Mycol.">
        <title>101 Dothideomycetes genomes: a test case for predicting lifestyles and emergence of pathogens.</title>
        <authorList>
            <person name="Haridas S."/>
            <person name="Albert R."/>
            <person name="Binder M."/>
            <person name="Bloem J."/>
            <person name="Labutti K."/>
            <person name="Salamov A."/>
            <person name="Andreopoulos B."/>
            <person name="Baker S."/>
            <person name="Barry K."/>
            <person name="Bills G."/>
            <person name="Bluhm B."/>
            <person name="Cannon C."/>
            <person name="Castanera R."/>
            <person name="Culley D."/>
            <person name="Daum C."/>
            <person name="Ezra D."/>
            <person name="Gonzalez J."/>
            <person name="Henrissat B."/>
            <person name="Kuo A."/>
            <person name="Liang C."/>
            <person name="Lipzen A."/>
            <person name="Lutzoni F."/>
            <person name="Magnuson J."/>
            <person name="Mondo S."/>
            <person name="Nolan M."/>
            <person name="Ohm R."/>
            <person name="Pangilinan J."/>
            <person name="Park H.-J."/>
            <person name="Ramirez L."/>
            <person name="Alfaro M."/>
            <person name="Sun H."/>
            <person name="Tritt A."/>
            <person name="Yoshinaga Y."/>
            <person name="Zwiers L.-H."/>
            <person name="Turgeon B."/>
            <person name="Goodwin S."/>
            <person name="Spatafora J."/>
            <person name="Crous P."/>
            <person name="Grigoriev I."/>
        </authorList>
    </citation>
    <scope>NUCLEOTIDE SEQUENCE</scope>
    <source>
        <strain evidence="13">CBS 116005</strain>
    </source>
</reference>
<keyword evidence="9" id="KW-1208">Phospholipid metabolism</keyword>
<evidence type="ECO:0000256" key="9">
    <source>
        <dbReference type="ARBA" id="ARBA00023264"/>
    </source>
</evidence>
<dbReference type="InterPro" id="IPR000462">
    <property type="entry name" value="CDP-OH_P_trans"/>
</dbReference>
<evidence type="ECO:0000256" key="6">
    <source>
        <dbReference type="ARBA" id="ARBA00023098"/>
    </source>
</evidence>
<accession>A0A6G1L815</accession>
<evidence type="ECO:0000313" key="13">
    <source>
        <dbReference type="EMBL" id="KAF2768709.1"/>
    </source>
</evidence>
<keyword evidence="7 12" id="KW-0472">Membrane</keyword>
<evidence type="ECO:0000256" key="10">
    <source>
        <dbReference type="RuleBase" id="RU003750"/>
    </source>
</evidence>
<dbReference type="OrthoDB" id="10020554at2759"/>
<dbReference type="FunFam" id="1.20.120.1760:FF:000017">
    <property type="entry name" value="Phosphatidyl synthase"/>
    <property type="match status" value="1"/>
</dbReference>
<dbReference type="GO" id="GO:0005739">
    <property type="term" value="C:mitochondrion"/>
    <property type="evidence" value="ECO:0007669"/>
    <property type="project" value="TreeGrafter"/>
</dbReference>
<protein>
    <recommendedName>
        <fullName evidence="15">CDP-alcohol phosphatidyltransferase</fullName>
    </recommendedName>
</protein>
<dbReference type="GO" id="GO:0016020">
    <property type="term" value="C:membrane"/>
    <property type="evidence" value="ECO:0007669"/>
    <property type="project" value="UniProtKB-SubCell"/>
</dbReference>
<comment type="similarity">
    <text evidence="10">Belongs to the CDP-alcohol phosphatidyltransferase class-I family.</text>
</comment>
<dbReference type="Pfam" id="PF01066">
    <property type="entry name" value="CDP-OH_P_transf"/>
    <property type="match status" value="1"/>
</dbReference>
<feature type="transmembrane region" description="Helical" evidence="12">
    <location>
        <begin position="208"/>
        <end position="228"/>
    </location>
</feature>
<dbReference type="InterPro" id="IPR048254">
    <property type="entry name" value="CDP_ALCOHOL_P_TRANSF_CS"/>
</dbReference>
<feature type="transmembrane region" description="Helical" evidence="12">
    <location>
        <begin position="169"/>
        <end position="187"/>
    </location>
</feature>
<dbReference type="PROSITE" id="PS00379">
    <property type="entry name" value="CDP_ALCOHOL_P_TRANSF"/>
    <property type="match status" value="1"/>
</dbReference>
<organism evidence="13 14">
    <name type="scientific">Teratosphaeria nubilosa</name>
    <dbReference type="NCBI Taxonomy" id="161662"/>
    <lineage>
        <taxon>Eukaryota</taxon>
        <taxon>Fungi</taxon>
        <taxon>Dikarya</taxon>
        <taxon>Ascomycota</taxon>
        <taxon>Pezizomycotina</taxon>
        <taxon>Dothideomycetes</taxon>
        <taxon>Dothideomycetidae</taxon>
        <taxon>Mycosphaerellales</taxon>
        <taxon>Teratosphaeriaceae</taxon>
        <taxon>Teratosphaeria</taxon>
    </lineage>
</organism>
<evidence type="ECO:0000256" key="4">
    <source>
        <dbReference type="ARBA" id="ARBA00022692"/>
    </source>
</evidence>
<sequence>MAKLLCSRTPASLQHVTVFRPSLAARCRSAAAVQTSRRLGRRDAPAVNSSISTLHLPRGVLGGLSHSGCASVFAAQRRRITDGSGQEPEPRKPLSDVPSGKTSKPRPLIAQRLEDAKERTKAVRQKVRSSLTNLSPRENIYTLPNFLTVTRLVAAPVCAYLLVHDHYNWALGLFAYAGITDLVDGWMARKWKLQTVAGSVMDPMADKALMIILTVTLAAKGALPLYLATLILGRDASLAAAAIYYRYASLPAPKTFTRYWDFSLPSAEVHPTTVSKYNTFLQLVLIGSTLGLPVVLAGGQSTAMLHSLGLQSLDLHQVMTYYQWLVAATTAWSGLSYAFLKNAVTILGTNEELKAKQGARGRAIIGVSFGSVVAAAIYIAFTVDDEQRRLREIERERQGWKGQVE</sequence>
<feature type="transmembrane region" description="Helical" evidence="12">
    <location>
        <begin position="320"/>
        <end position="340"/>
    </location>
</feature>
<evidence type="ECO:0000256" key="12">
    <source>
        <dbReference type="SAM" id="Phobius"/>
    </source>
</evidence>
<evidence type="ECO:0000256" key="1">
    <source>
        <dbReference type="ARBA" id="ARBA00004141"/>
    </source>
</evidence>
<keyword evidence="8" id="KW-0594">Phospholipid biosynthesis</keyword>
<gene>
    <name evidence="13" type="ORF">EJ03DRAFT_328014</name>
</gene>
<keyword evidence="14" id="KW-1185">Reference proteome</keyword>
<evidence type="ECO:0008006" key="15">
    <source>
        <dbReference type="Google" id="ProtNLM"/>
    </source>
</evidence>
<dbReference type="AlphaFoldDB" id="A0A6G1L815"/>
<feature type="region of interest" description="Disordered" evidence="11">
    <location>
        <begin position="81"/>
        <end position="108"/>
    </location>
</feature>
<evidence type="ECO:0000256" key="11">
    <source>
        <dbReference type="SAM" id="MobiDB-lite"/>
    </source>
</evidence>
<proteinExistence type="inferred from homology"/>
<feature type="transmembrane region" description="Helical" evidence="12">
    <location>
        <begin position="143"/>
        <end position="163"/>
    </location>
</feature>
<keyword evidence="3 10" id="KW-0808">Transferase</keyword>
<keyword evidence="4 12" id="KW-0812">Transmembrane</keyword>
<keyword evidence="2" id="KW-0444">Lipid biosynthesis</keyword>
<dbReference type="GO" id="GO:0043337">
    <property type="term" value="F:cardiolipin synthase (CMP-forming)"/>
    <property type="evidence" value="ECO:0007669"/>
    <property type="project" value="TreeGrafter"/>
</dbReference>
<evidence type="ECO:0000313" key="14">
    <source>
        <dbReference type="Proteomes" id="UP000799436"/>
    </source>
</evidence>
<dbReference type="Gene3D" id="1.20.120.1760">
    <property type="match status" value="1"/>
</dbReference>
<evidence type="ECO:0000256" key="8">
    <source>
        <dbReference type="ARBA" id="ARBA00023209"/>
    </source>
</evidence>
<keyword evidence="5 12" id="KW-1133">Transmembrane helix</keyword>
<dbReference type="EMBL" id="ML995841">
    <property type="protein sequence ID" value="KAF2768709.1"/>
    <property type="molecule type" value="Genomic_DNA"/>
</dbReference>
<feature type="transmembrane region" description="Helical" evidence="12">
    <location>
        <begin position="280"/>
        <end position="299"/>
    </location>
</feature>
<evidence type="ECO:0000256" key="5">
    <source>
        <dbReference type="ARBA" id="ARBA00022989"/>
    </source>
</evidence>
<evidence type="ECO:0000256" key="2">
    <source>
        <dbReference type="ARBA" id="ARBA00022516"/>
    </source>
</evidence>
<comment type="subcellular location">
    <subcellularLocation>
        <location evidence="1">Membrane</location>
        <topology evidence="1">Multi-pass membrane protein</topology>
    </subcellularLocation>
</comment>
<dbReference type="PANTHER" id="PTHR14269">
    <property type="entry name" value="CDP-DIACYLGLYCEROL--GLYCEROL-3-PHOSPHATE 3-PHOSPHATIDYLTRANSFERASE-RELATED"/>
    <property type="match status" value="1"/>
</dbReference>
<dbReference type="InterPro" id="IPR050324">
    <property type="entry name" value="CDP-alcohol_PTase-I"/>
</dbReference>
<dbReference type="PANTHER" id="PTHR14269:SF60">
    <property type="entry name" value="CARDIOLIPIN SYNTHASE (CMP-FORMING)"/>
    <property type="match status" value="1"/>
</dbReference>
<dbReference type="Proteomes" id="UP000799436">
    <property type="component" value="Unassembled WGS sequence"/>
</dbReference>
<keyword evidence="6" id="KW-0443">Lipid metabolism</keyword>
<evidence type="ECO:0000256" key="7">
    <source>
        <dbReference type="ARBA" id="ARBA00023136"/>
    </source>
</evidence>
<dbReference type="InterPro" id="IPR043130">
    <property type="entry name" value="CDP-OH_PTrfase_TM_dom"/>
</dbReference>
<evidence type="ECO:0000256" key="3">
    <source>
        <dbReference type="ARBA" id="ARBA00022679"/>
    </source>
</evidence>